<dbReference type="Pfam" id="PF06026">
    <property type="entry name" value="Rib_5-P_isom_A"/>
    <property type="match status" value="1"/>
</dbReference>
<reference evidence="4 5" key="1">
    <citation type="submission" date="2009-04" db="EMBL/GenBank/DDBJ databases">
        <authorList>
            <person name="Qin X."/>
            <person name="Bachman B."/>
            <person name="Battles P."/>
            <person name="Bell A."/>
            <person name="Bess C."/>
            <person name="Bickham C."/>
            <person name="Chaboub L."/>
            <person name="Chen D."/>
            <person name="Coyle M."/>
            <person name="Deiros D.R."/>
            <person name="Dinh H."/>
            <person name="Forbes L."/>
            <person name="Fowler G."/>
            <person name="Francisco L."/>
            <person name="Fu Q."/>
            <person name="Gubbala S."/>
            <person name="Hale W."/>
            <person name="Han Y."/>
            <person name="Hemphill L."/>
            <person name="Highlander S.K."/>
            <person name="Hirani K."/>
            <person name="Hogues M."/>
            <person name="Jackson L."/>
            <person name="Jakkamsetti A."/>
            <person name="Javaid M."/>
            <person name="Jiang H."/>
            <person name="Korchina V."/>
            <person name="Kovar C."/>
            <person name="Lara F."/>
            <person name="Lee S."/>
            <person name="Mata R."/>
            <person name="Mathew T."/>
            <person name="Moen C."/>
            <person name="Morales K."/>
            <person name="Munidasa M."/>
            <person name="Nazareth L."/>
            <person name="Ngo R."/>
            <person name="Nguyen L."/>
            <person name="Okwuonu G."/>
            <person name="Ongeri F."/>
            <person name="Patil S."/>
            <person name="Petrosino J."/>
            <person name="Pham C."/>
            <person name="Pham P."/>
            <person name="Pu L.-L."/>
            <person name="Puazo M."/>
            <person name="Raj R."/>
            <person name="Reid J."/>
            <person name="Rouhana J."/>
            <person name="Saada N."/>
            <person name="Shang Y."/>
            <person name="Simmons D."/>
            <person name="Thornton R."/>
            <person name="Warren J."/>
            <person name="Weissenberger G."/>
            <person name="Zhang J."/>
            <person name="Zhang L."/>
            <person name="Zhou C."/>
            <person name="Zhu D."/>
            <person name="Muzny D."/>
            <person name="Worley K."/>
            <person name="Gibbs R."/>
        </authorList>
    </citation>
    <scope>NUCLEOTIDE SEQUENCE [LARGE SCALE GENOMIC DNA]</scope>
    <source>
        <strain evidence="4 5">ATCC 19254</strain>
    </source>
</reference>
<dbReference type="EMBL" id="ACKV01000070">
    <property type="protein sequence ID" value="EEJ42137.1"/>
    <property type="molecule type" value="Genomic_DNA"/>
</dbReference>
<comment type="similarity">
    <text evidence="3">Belongs to the ribose 5-phosphate isomerase family.</text>
</comment>
<dbReference type="Proteomes" id="UP000004283">
    <property type="component" value="Unassembled WGS sequence"/>
</dbReference>
<sequence length="313" mass="34877">MNKQKKHAGEFAATLIEDGMVVGLGTGSTIAYFLDALAKRIQDEKMTIIGVTTSTKTARRAEELGIRIRDIDLVPMIDLTIDGADEVDQHLNGIKGGGASFLMEKIVARYSRLVIWIIDEQKLHNKLGQFPLPVEVVAFGSGKLIAELKKRHLHPKLRLDNHQQPLVTDLGHYIVDLDLEKIDQPFELGHYLDGQIGIVEHGLFLNVADQVIIGSIAMNEDVVYQMEQTAEKAINESFDYAKSLGHNDVDIHVRFGSPKRVIARDFPKDHHNDLIVIGETGLSRLQRAMAGTVPSFVTQVSKVDVLIMRTFEK</sequence>
<name>C2KKZ2_LEUMC</name>
<dbReference type="Gene3D" id="3.30.70.260">
    <property type="match status" value="1"/>
</dbReference>
<feature type="binding site" evidence="3">
    <location>
        <position position="122"/>
    </location>
    <ligand>
        <name>substrate</name>
    </ligand>
</feature>
<evidence type="ECO:0000256" key="3">
    <source>
        <dbReference type="HAMAP-Rule" id="MF_00170"/>
    </source>
</evidence>
<dbReference type="GO" id="GO:0006014">
    <property type="term" value="P:D-ribose metabolic process"/>
    <property type="evidence" value="ECO:0007669"/>
    <property type="project" value="TreeGrafter"/>
</dbReference>
<dbReference type="GO" id="GO:0009052">
    <property type="term" value="P:pentose-phosphate shunt, non-oxidative branch"/>
    <property type="evidence" value="ECO:0007669"/>
    <property type="project" value="UniProtKB-UniRule"/>
</dbReference>
<evidence type="ECO:0000256" key="1">
    <source>
        <dbReference type="ARBA" id="ARBA00001713"/>
    </source>
</evidence>
<evidence type="ECO:0000313" key="5">
    <source>
        <dbReference type="Proteomes" id="UP000004283"/>
    </source>
</evidence>
<evidence type="ECO:0000313" key="4">
    <source>
        <dbReference type="EMBL" id="EEJ42137.1"/>
    </source>
</evidence>
<organism evidence="4 5">
    <name type="scientific">Leuconostoc mesenteroides subsp. cremoris ATCC 19254</name>
    <dbReference type="NCBI Taxonomy" id="586220"/>
    <lineage>
        <taxon>Bacteria</taxon>
        <taxon>Bacillati</taxon>
        <taxon>Bacillota</taxon>
        <taxon>Bacilli</taxon>
        <taxon>Lactobacillales</taxon>
        <taxon>Lactobacillaceae</taxon>
        <taxon>Leuconostoc</taxon>
    </lineage>
</organism>
<dbReference type="AlphaFoldDB" id="C2KKZ2"/>
<comment type="pathway">
    <text evidence="3">Carbohydrate degradation; pentose phosphate pathway; D-ribose 5-phosphate from D-ribulose 5-phosphate (non-oxidative stage): step 1/1.</text>
</comment>
<dbReference type="Gene3D" id="3.40.50.620">
    <property type="entry name" value="HUPs"/>
    <property type="match status" value="1"/>
</dbReference>
<dbReference type="RefSeq" id="WP_004164411.1">
    <property type="nucleotide sequence ID" value="NZ_GG693384.1"/>
</dbReference>
<dbReference type="HOGENOM" id="CLU_056590_1_1_9"/>
<evidence type="ECO:0000256" key="2">
    <source>
        <dbReference type="ARBA" id="ARBA00023235"/>
    </source>
</evidence>
<dbReference type="InterPro" id="IPR004788">
    <property type="entry name" value="Ribose5P_isomerase_type_A"/>
</dbReference>
<proteinExistence type="inferred from homology"/>
<gene>
    <name evidence="3 4" type="primary">rpiA</name>
    <name evidence="4" type="ORF">HMPREF0555_1308</name>
</gene>
<dbReference type="SUPFAM" id="SSF52402">
    <property type="entry name" value="Adenine nucleotide alpha hydrolases-like"/>
    <property type="match status" value="1"/>
</dbReference>
<dbReference type="UniPathway" id="UPA00115">
    <property type="reaction ID" value="UER00412"/>
</dbReference>
<feature type="binding site" evidence="3">
    <location>
        <begin position="26"/>
        <end position="29"/>
    </location>
    <ligand>
        <name>substrate</name>
    </ligand>
</feature>
<comment type="catalytic activity">
    <reaction evidence="1 3">
        <text>aldehydo-D-ribose 5-phosphate = D-ribulose 5-phosphate</text>
        <dbReference type="Rhea" id="RHEA:14657"/>
        <dbReference type="ChEBI" id="CHEBI:58121"/>
        <dbReference type="ChEBI" id="CHEBI:58273"/>
        <dbReference type="EC" id="5.3.1.6"/>
    </reaction>
</comment>
<accession>C2KKZ2</accession>
<dbReference type="HAMAP" id="MF_00170">
    <property type="entry name" value="Rib_5P_isom_A"/>
    <property type="match status" value="1"/>
</dbReference>
<feature type="active site" description="Proton acceptor" evidence="3">
    <location>
        <position position="104"/>
    </location>
</feature>
<dbReference type="SUPFAM" id="SSF75445">
    <property type="entry name" value="D-ribose-5-phosphate isomerase (RpiA), lid domain"/>
    <property type="match status" value="1"/>
</dbReference>
<feature type="binding site" evidence="3">
    <location>
        <begin position="82"/>
        <end position="85"/>
    </location>
    <ligand>
        <name>substrate</name>
    </ligand>
</feature>
<dbReference type="EC" id="5.3.1.6" evidence="3"/>
<dbReference type="InterPro" id="IPR014729">
    <property type="entry name" value="Rossmann-like_a/b/a_fold"/>
</dbReference>
<comment type="function">
    <text evidence="3">Catalyzes the reversible conversion of ribose-5-phosphate to ribulose 5-phosphate.</text>
</comment>
<dbReference type="GO" id="GO:0005829">
    <property type="term" value="C:cytosol"/>
    <property type="evidence" value="ECO:0007669"/>
    <property type="project" value="TreeGrafter"/>
</dbReference>
<dbReference type="InterPro" id="IPR037171">
    <property type="entry name" value="NagB/RpiA_transferase-like"/>
</dbReference>
<comment type="subunit">
    <text evidence="3">Homodimer.</text>
</comment>
<dbReference type="NCBIfam" id="TIGR00021">
    <property type="entry name" value="rpiA"/>
    <property type="match status" value="1"/>
</dbReference>
<comment type="caution">
    <text evidence="4">The sequence shown here is derived from an EMBL/GenBank/DDBJ whole genome shotgun (WGS) entry which is preliminary data.</text>
</comment>
<protein>
    <recommendedName>
        <fullName evidence="3">Ribose-5-phosphate isomerase A</fullName>
        <ecNumber evidence="3">5.3.1.6</ecNumber>
    </recommendedName>
    <alternativeName>
        <fullName evidence="3">Phosphoriboisomerase A</fullName>
        <shortName evidence="3">PRI</shortName>
    </alternativeName>
</protein>
<dbReference type="InterPro" id="IPR020672">
    <property type="entry name" value="Ribose5P_isomerase_typA_subgr"/>
</dbReference>
<dbReference type="FunFam" id="3.40.50.1360:FF:000001">
    <property type="entry name" value="Ribose-5-phosphate isomerase A"/>
    <property type="match status" value="1"/>
</dbReference>
<dbReference type="CDD" id="cd00293">
    <property type="entry name" value="USP-like"/>
    <property type="match status" value="1"/>
</dbReference>
<dbReference type="GO" id="GO:0004751">
    <property type="term" value="F:ribose-5-phosphate isomerase activity"/>
    <property type="evidence" value="ECO:0007669"/>
    <property type="project" value="UniProtKB-UniRule"/>
</dbReference>
<keyword evidence="2 3" id="KW-0413">Isomerase</keyword>
<dbReference type="SUPFAM" id="SSF100950">
    <property type="entry name" value="NagB/RpiA/CoA transferase-like"/>
    <property type="match status" value="1"/>
</dbReference>
<feature type="binding site" evidence="3">
    <location>
        <begin position="95"/>
        <end position="98"/>
    </location>
    <ligand>
        <name>substrate</name>
    </ligand>
</feature>
<dbReference type="PANTHER" id="PTHR11934:SF0">
    <property type="entry name" value="RIBOSE-5-PHOSPHATE ISOMERASE"/>
    <property type="match status" value="1"/>
</dbReference>
<dbReference type="Gene3D" id="3.40.50.1360">
    <property type="match status" value="1"/>
</dbReference>
<dbReference type="PANTHER" id="PTHR11934">
    <property type="entry name" value="RIBOSE-5-PHOSPHATE ISOMERASE"/>
    <property type="match status" value="1"/>
</dbReference>
<dbReference type="CDD" id="cd01398">
    <property type="entry name" value="RPI_A"/>
    <property type="match status" value="1"/>
</dbReference>
<dbReference type="NCBIfam" id="NF001924">
    <property type="entry name" value="PRK00702.1"/>
    <property type="match status" value="1"/>
</dbReference>